<dbReference type="Pfam" id="PF07715">
    <property type="entry name" value="Plug"/>
    <property type="match status" value="1"/>
</dbReference>
<dbReference type="InterPro" id="IPR000531">
    <property type="entry name" value="Beta-barrel_TonB"/>
</dbReference>
<gene>
    <name evidence="14" type="ORF">C8N26_1603</name>
</gene>
<keyword evidence="9 10" id="KW-0998">Cell outer membrane</keyword>
<dbReference type="SUPFAM" id="SSF56935">
    <property type="entry name" value="Porins"/>
    <property type="match status" value="1"/>
</dbReference>
<keyword evidence="8 14" id="KW-0675">Receptor</keyword>
<dbReference type="Pfam" id="PF00593">
    <property type="entry name" value="TonB_dep_Rec_b-barrel"/>
    <property type="match status" value="1"/>
</dbReference>
<evidence type="ECO:0000256" key="5">
    <source>
        <dbReference type="ARBA" id="ARBA00022729"/>
    </source>
</evidence>
<organism evidence="14 15">
    <name type="scientific">Tenacibaculum lutimaris</name>
    <dbReference type="NCBI Taxonomy" id="285258"/>
    <lineage>
        <taxon>Bacteria</taxon>
        <taxon>Pseudomonadati</taxon>
        <taxon>Bacteroidota</taxon>
        <taxon>Flavobacteriia</taxon>
        <taxon>Flavobacteriales</taxon>
        <taxon>Flavobacteriaceae</taxon>
        <taxon>Tenacibaculum</taxon>
    </lineage>
</organism>
<evidence type="ECO:0000256" key="9">
    <source>
        <dbReference type="ARBA" id="ARBA00023237"/>
    </source>
</evidence>
<dbReference type="Gene3D" id="2.170.130.10">
    <property type="entry name" value="TonB-dependent receptor, plug domain"/>
    <property type="match status" value="1"/>
</dbReference>
<evidence type="ECO:0000256" key="2">
    <source>
        <dbReference type="ARBA" id="ARBA00022448"/>
    </source>
</evidence>
<feature type="domain" description="TonB-dependent receptor-like beta-barrel" evidence="12">
    <location>
        <begin position="167"/>
        <end position="597"/>
    </location>
</feature>
<evidence type="ECO:0000256" key="4">
    <source>
        <dbReference type="ARBA" id="ARBA00022692"/>
    </source>
</evidence>
<dbReference type="AlphaFoldDB" id="A0A420E1F5"/>
<reference evidence="14 15" key="1">
    <citation type="submission" date="2018-09" db="EMBL/GenBank/DDBJ databases">
        <title>Genomic Encyclopedia of Archaeal and Bacterial Type Strains, Phase II (KMG-II): from individual species to whole genera.</title>
        <authorList>
            <person name="Goeker M."/>
        </authorList>
    </citation>
    <scope>NUCLEOTIDE SEQUENCE [LARGE SCALE GENOMIC DNA]</scope>
    <source>
        <strain evidence="14 15">DSM 16505</strain>
    </source>
</reference>
<dbReference type="GO" id="GO:0015344">
    <property type="term" value="F:siderophore uptake transmembrane transporter activity"/>
    <property type="evidence" value="ECO:0007669"/>
    <property type="project" value="TreeGrafter"/>
</dbReference>
<protein>
    <submittedName>
        <fullName evidence="14">Iron complex outermembrane receptor protein</fullName>
    </submittedName>
</protein>
<dbReference type="PANTHER" id="PTHR30069:SF29">
    <property type="entry name" value="HEMOGLOBIN AND HEMOGLOBIN-HAPTOGLOBIN-BINDING PROTEIN 1-RELATED"/>
    <property type="match status" value="1"/>
</dbReference>
<dbReference type="EMBL" id="RAQM01000008">
    <property type="protein sequence ID" value="RKF03971.1"/>
    <property type="molecule type" value="Genomic_DNA"/>
</dbReference>
<dbReference type="GO" id="GO:0044718">
    <property type="term" value="P:siderophore transmembrane transport"/>
    <property type="evidence" value="ECO:0007669"/>
    <property type="project" value="TreeGrafter"/>
</dbReference>
<keyword evidence="2 10" id="KW-0813">Transport</keyword>
<keyword evidence="5" id="KW-0732">Signal</keyword>
<sequence length="623" mass="70573">MAKKLITFFSFFYVIVLVGQNDTISYRLDEVIINATKKLKENSIGQHVVSLSDSVLTRNIESFTDLIRYNSSIYLKEYGKGGTSSVSFRGTSASNTAVVWNGININSINNGQTGFNSLTVSLNDAIDVRKGGGSIEYGSGAIGGTVHLNDVLNYTEGFNVKNQFVLTGGSYNTFNSFFKSKISNSKYSIAIGVSRNSSENDFKLFDTEYRNTNGAYENYGINLGFGYKFNNQSELKFYSTSFSGERHFSGTLPNPTSAREKYIDSNQRNLLVYGFEKGRIGHEVKLAYLTQKYQYFSNKFSDNFNYGKSRRVIASYNLNYKLPRIKAKISSFSEYESAFGSTDVIKEKNRKQFSQYLVYTQDIHKNVSFNVKLRKDFNSDYKVPFVYAAGIKVTPISKWYVRVNGSKNYRVPTYNDLFWPGQGNENLIPETSIQSEVGLGYSNKGLIIDVGAYLINTDDKIVWTPSGDSSRPGVWVPINLNETQNKGIEASLSYKIDLGEYKFNASSNYSYALAKDSETDKYLTFVPKHLLNSNLSVNYKKANLFVQSLFNGEVYTTEDNSDDFIVPSFFIVNVGAEYKLYQKKQNELLLGVKINNLLGEKYMVMPRRPMPQRNFNININYKF</sequence>
<dbReference type="InterPro" id="IPR039426">
    <property type="entry name" value="TonB-dep_rcpt-like"/>
</dbReference>
<evidence type="ECO:0000256" key="11">
    <source>
        <dbReference type="RuleBase" id="RU003357"/>
    </source>
</evidence>
<evidence type="ECO:0000256" key="8">
    <source>
        <dbReference type="ARBA" id="ARBA00023170"/>
    </source>
</evidence>
<evidence type="ECO:0000256" key="10">
    <source>
        <dbReference type="PROSITE-ProRule" id="PRU01360"/>
    </source>
</evidence>
<feature type="domain" description="TonB-dependent receptor plug" evidence="13">
    <location>
        <begin position="52"/>
        <end position="145"/>
    </location>
</feature>
<dbReference type="InterPro" id="IPR036942">
    <property type="entry name" value="Beta-barrel_TonB_sf"/>
</dbReference>
<proteinExistence type="inferred from homology"/>
<accession>A0A420E1F5</accession>
<evidence type="ECO:0000313" key="14">
    <source>
        <dbReference type="EMBL" id="RKF03971.1"/>
    </source>
</evidence>
<evidence type="ECO:0000256" key="3">
    <source>
        <dbReference type="ARBA" id="ARBA00022452"/>
    </source>
</evidence>
<keyword evidence="4 10" id="KW-0812">Transmembrane</keyword>
<evidence type="ECO:0000259" key="12">
    <source>
        <dbReference type="Pfam" id="PF00593"/>
    </source>
</evidence>
<dbReference type="InterPro" id="IPR012910">
    <property type="entry name" value="Plug_dom"/>
</dbReference>
<keyword evidence="15" id="KW-1185">Reference proteome</keyword>
<dbReference type="InterPro" id="IPR037066">
    <property type="entry name" value="Plug_dom_sf"/>
</dbReference>
<comment type="subcellular location">
    <subcellularLocation>
        <location evidence="1 10">Cell outer membrane</location>
        <topology evidence="1 10">Multi-pass membrane protein</topology>
    </subcellularLocation>
</comment>
<comment type="caution">
    <text evidence="14">The sequence shown here is derived from an EMBL/GenBank/DDBJ whole genome shotgun (WGS) entry which is preliminary data.</text>
</comment>
<evidence type="ECO:0000256" key="7">
    <source>
        <dbReference type="ARBA" id="ARBA00023136"/>
    </source>
</evidence>
<evidence type="ECO:0000313" key="15">
    <source>
        <dbReference type="Proteomes" id="UP000285780"/>
    </source>
</evidence>
<name>A0A420E1F5_9FLAO</name>
<keyword evidence="7 10" id="KW-0472">Membrane</keyword>
<dbReference type="PROSITE" id="PS52016">
    <property type="entry name" value="TONB_DEPENDENT_REC_3"/>
    <property type="match status" value="1"/>
</dbReference>
<dbReference type="Proteomes" id="UP000285780">
    <property type="component" value="Unassembled WGS sequence"/>
</dbReference>
<dbReference type="PANTHER" id="PTHR30069">
    <property type="entry name" value="TONB-DEPENDENT OUTER MEMBRANE RECEPTOR"/>
    <property type="match status" value="1"/>
</dbReference>
<evidence type="ECO:0000259" key="13">
    <source>
        <dbReference type="Pfam" id="PF07715"/>
    </source>
</evidence>
<evidence type="ECO:0000256" key="6">
    <source>
        <dbReference type="ARBA" id="ARBA00023077"/>
    </source>
</evidence>
<comment type="similarity">
    <text evidence="10 11">Belongs to the TonB-dependent receptor family.</text>
</comment>
<keyword evidence="6 11" id="KW-0798">TonB box</keyword>
<dbReference type="RefSeq" id="WP_120186814.1">
    <property type="nucleotide sequence ID" value="NZ_RAQM01000008.1"/>
</dbReference>
<keyword evidence="3 10" id="KW-1134">Transmembrane beta strand</keyword>
<dbReference type="GO" id="GO:0009279">
    <property type="term" value="C:cell outer membrane"/>
    <property type="evidence" value="ECO:0007669"/>
    <property type="project" value="UniProtKB-SubCell"/>
</dbReference>
<evidence type="ECO:0000256" key="1">
    <source>
        <dbReference type="ARBA" id="ARBA00004571"/>
    </source>
</evidence>
<dbReference type="Gene3D" id="2.40.170.20">
    <property type="entry name" value="TonB-dependent receptor, beta-barrel domain"/>
    <property type="match status" value="1"/>
</dbReference>